<evidence type="ECO:0000313" key="1">
    <source>
        <dbReference type="EMBL" id="VUD70871.1"/>
    </source>
</evidence>
<proteinExistence type="predicted"/>
<dbReference type="AlphaFoldDB" id="A0A509E9J3"/>
<reference evidence="1 2" key="1">
    <citation type="submission" date="2019-06" db="EMBL/GenBank/DDBJ databases">
        <authorList>
            <person name="Rodrigo-Torres L."/>
            <person name="Arahal R. D."/>
            <person name="Lucena T."/>
        </authorList>
    </citation>
    <scope>NUCLEOTIDE SEQUENCE [LARGE SCALE GENOMIC DNA]</scope>
    <source>
        <strain evidence="1 2">SB0023/3</strain>
    </source>
</reference>
<accession>A0A509E9J3</accession>
<gene>
    <name evidence="1" type="ORF">MET9862_01445</name>
</gene>
<sequence>MIEPASDTAIPALMQGLINIDDPQALVNAHAAAVAAGQGPLAEQVARFAAHLGQELRATTARVDHDVRHTHESSHEELWAESDAAVDKLRILEGVPALKAAIDMLPEDDVAEIWGMYGPYDDGEDE</sequence>
<name>A0A509E9J3_9HYPH</name>
<dbReference type="RefSeq" id="WP_059407886.1">
    <property type="nucleotide sequence ID" value="NZ_CABFPH010000014.1"/>
</dbReference>
<keyword evidence="2" id="KW-1185">Reference proteome</keyword>
<organism evidence="1 2">
    <name type="scientific">Methylobacterium symbioticum</name>
    <dbReference type="NCBI Taxonomy" id="2584084"/>
    <lineage>
        <taxon>Bacteria</taxon>
        <taxon>Pseudomonadati</taxon>
        <taxon>Pseudomonadota</taxon>
        <taxon>Alphaproteobacteria</taxon>
        <taxon>Hyphomicrobiales</taxon>
        <taxon>Methylobacteriaceae</taxon>
        <taxon>Methylobacterium</taxon>
    </lineage>
</organism>
<evidence type="ECO:0000313" key="2">
    <source>
        <dbReference type="Proteomes" id="UP000410984"/>
    </source>
</evidence>
<dbReference type="Proteomes" id="UP000410984">
    <property type="component" value="Unassembled WGS sequence"/>
</dbReference>
<dbReference type="EMBL" id="CABFPH010000014">
    <property type="protein sequence ID" value="VUD70871.1"/>
    <property type="molecule type" value="Genomic_DNA"/>
</dbReference>
<protein>
    <submittedName>
        <fullName evidence="1">Uncharacterized protein</fullName>
    </submittedName>
</protein>